<proteinExistence type="predicted"/>
<dbReference type="InterPro" id="IPR050832">
    <property type="entry name" value="Bact_Acetyltransf"/>
</dbReference>
<feature type="domain" description="N-acetyltransferase" evidence="3">
    <location>
        <begin position="8"/>
        <end position="159"/>
    </location>
</feature>
<keyword evidence="1" id="KW-0808">Transferase</keyword>
<reference evidence="5" key="1">
    <citation type="journal article" date="2019" name="Int. J. Syst. Evol. Microbiol.">
        <title>The Global Catalogue of Microorganisms (GCM) 10K type strain sequencing project: providing services to taxonomists for standard genome sequencing and annotation.</title>
        <authorList>
            <consortium name="The Broad Institute Genomics Platform"/>
            <consortium name="The Broad Institute Genome Sequencing Center for Infectious Disease"/>
            <person name="Wu L."/>
            <person name="Ma J."/>
        </authorList>
    </citation>
    <scope>NUCLEOTIDE SEQUENCE [LARGE SCALE GENOMIC DNA]</scope>
    <source>
        <strain evidence="5">KCTC 23701</strain>
    </source>
</reference>
<evidence type="ECO:0000256" key="1">
    <source>
        <dbReference type="ARBA" id="ARBA00022679"/>
    </source>
</evidence>
<evidence type="ECO:0000259" key="3">
    <source>
        <dbReference type="PROSITE" id="PS51186"/>
    </source>
</evidence>
<dbReference type="PANTHER" id="PTHR43877">
    <property type="entry name" value="AMINOALKYLPHOSPHONATE N-ACETYLTRANSFERASE-RELATED-RELATED"/>
    <property type="match status" value="1"/>
</dbReference>
<dbReference type="CDD" id="cd04301">
    <property type="entry name" value="NAT_SF"/>
    <property type="match status" value="1"/>
</dbReference>
<organism evidence="4 5">
    <name type="scientific">Jeongeupia chitinilytica</name>
    <dbReference type="NCBI Taxonomy" id="1041641"/>
    <lineage>
        <taxon>Bacteria</taxon>
        <taxon>Pseudomonadati</taxon>
        <taxon>Pseudomonadota</taxon>
        <taxon>Betaproteobacteria</taxon>
        <taxon>Neisseriales</taxon>
        <taxon>Chitinibacteraceae</taxon>
        <taxon>Jeongeupia</taxon>
    </lineage>
</organism>
<dbReference type="InterPro" id="IPR016181">
    <property type="entry name" value="Acyl_CoA_acyltransferase"/>
</dbReference>
<comment type="caution">
    <text evidence="4">The sequence shown here is derived from an EMBL/GenBank/DDBJ whole genome shotgun (WGS) entry which is preliminary data.</text>
</comment>
<dbReference type="EMBL" id="BMYO01000011">
    <property type="protein sequence ID" value="GHD69208.1"/>
    <property type="molecule type" value="Genomic_DNA"/>
</dbReference>
<protein>
    <recommendedName>
        <fullName evidence="3">N-acetyltransferase domain-containing protein</fullName>
    </recommendedName>
</protein>
<evidence type="ECO:0000313" key="4">
    <source>
        <dbReference type="EMBL" id="GHD69208.1"/>
    </source>
</evidence>
<name>A0ABQ3H6C3_9NEIS</name>
<dbReference type="InterPro" id="IPR000182">
    <property type="entry name" value="GNAT_dom"/>
</dbReference>
<dbReference type="Gene3D" id="3.40.630.30">
    <property type="match status" value="1"/>
</dbReference>
<sequence length="159" mass="17396">MFVSDSPVCIRRAGPADAAGIQALYAELVGHTDLAVQPERIEQVSRDASTALFVAEVRGVLCGSALVSLCNDVMFRSQPFAVVENVIVTATHRGVGIGRLLFAHIEAFCLKADCSKIMLLSSIERAEAHRFFERVGFAGTRKRGFVKYRRHFSMTPSHG</sequence>
<dbReference type="SUPFAM" id="SSF55729">
    <property type="entry name" value="Acyl-CoA N-acyltransferases (Nat)"/>
    <property type="match status" value="1"/>
</dbReference>
<evidence type="ECO:0000313" key="5">
    <source>
        <dbReference type="Proteomes" id="UP000604737"/>
    </source>
</evidence>
<keyword evidence="5" id="KW-1185">Reference proteome</keyword>
<dbReference type="PROSITE" id="PS51186">
    <property type="entry name" value="GNAT"/>
    <property type="match status" value="1"/>
</dbReference>
<evidence type="ECO:0000256" key="2">
    <source>
        <dbReference type="ARBA" id="ARBA00023315"/>
    </source>
</evidence>
<accession>A0ABQ3H6C3</accession>
<dbReference type="Proteomes" id="UP000604737">
    <property type="component" value="Unassembled WGS sequence"/>
</dbReference>
<gene>
    <name evidence="4" type="ORF">GCM10007350_35660</name>
</gene>
<dbReference type="Pfam" id="PF00583">
    <property type="entry name" value="Acetyltransf_1"/>
    <property type="match status" value="1"/>
</dbReference>
<keyword evidence="2" id="KW-0012">Acyltransferase</keyword>